<geneLocation type="chloroplast" evidence="1"/>
<reference evidence="1" key="1">
    <citation type="submission" date="2007-04" db="EMBL/GenBank/DDBJ databases">
        <authorList>
            <person name="Noh E.W."/>
            <person name="Lee J.S."/>
            <person name="Choi Y.I."/>
            <person name="Han M.S."/>
            <person name="Yi Y.S."/>
            <person name="Han S.U."/>
        </authorList>
    </citation>
    <scope>NUCLEOTIDE SEQUENCE</scope>
</reference>
<name>A4QMJ7_PINKO</name>
<protein>
    <submittedName>
        <fullName evidence="1">ORF48a</fullName>
    </submittedName>
</protein>
<evidence type="ECO:0000313" key="1">
    <source>
        <dbReference type="EMBL" id="ABP35371.1"/>
    </source>
</evidence>
<organism evidence="1">
    <name type="scientific">Pinus koraiensis</name>
    <name type="common">Korean pine</name>
    <dbReference type="NCBI Taxonomy" id="88728"/>
    <lineage>
        <taxon>Eukaryota</taxon>
        <taxon>Viridiplantae</taxon>
        <taxon>Streptophyta</taxon>
        <taxon>Embryophyta</taxon>
        <taxon>Tracheophyta</taxon>
        <taxon>Spermatophyta</taxon>
        <taxon>Pinopsida</taxon>
        <taxon>Pinidae</taxon>
        <taxon>Conifers I</taxon>
        <taxon>Pinales</taxon>
        <taxon>Pinaceae</taxon>
        <taxon>Pinus</taxon>
        <taxon>Pinus subgen. Strobus</taxon>
    </lineage>
</organism>
<keyword evidence="1" id="KW-0150">Chloroplast</keyword>
<dbReference type="EMBL" id="AY228468">
    <property type="protein sequence ID" value="ABP35371.1"/>
    <property type="molecule type" value="Genomic_DNA"/>
</dbReference>
<sequence length="48" mass="5898">MYRWKIQQLLLHPLPRLAPQVEELLGMLPRYPYLWSDIQEYNKLICNL</sequence>
<dbReference type="AlphaFoldDB" id="A4QMJ7"/>
<proteinExistence type="predicted"/>
<keyword evidence="1" id="KW-0934">Plastid</keyword>
<accession>A4QMJ7</accession>